<reference evidence="4 5" key="1">
    <citation type="submission" date="2020-12" db="EMBL/GenBank/DDBJ databases">
        <title>Vagococcus allomyrinae sp. nov. and Enterococcus lavae sp. nov., isolated from the larvae of Allomyrina dichotoma.</title>
        <authorList>
            <person name="Lee S.D."/>
        </authorList>
    </citation>
    <scope>NUCLEOTIDE SEQUENCE [LARGE SCALE GENOMIC DNA]</scope>
    <source>
        <strain evidence="4 5">BWM-S5</strain>
    </source>
</reference>
<dbReference type="EMBL" id="JAEDXU010000008">
    <property type="protein sequence ID" value="MBP1047587.1"/>
    <property type="molecule type" value="Genomic_DNA"/>
</dbReference>
<keyword evidence="5" id="KW-1185">Reference proteome</keyword>
<proteinExistence type="predicted"/>
<name>A0ABS4CNM4_9ENTE</name>
<evidence type="ECO:0000256" key="2">
    <source>
        <dbReference type="SAM" id="SignalP"/>
    </source>
</evidence>
<keyword evidence="2" id="KW-0732">Signal</keyword>
<comment type="caution">
    <text evidence="4">The sequence shown here is derived from an EMBL/GenBank/DDBJ whole genome shotgun (WGS) entry which is preliminary data.</text>
</comment>
<feature type="signal peptide" evidence="2">
    <location>
        <begin position="1"/>
        <end position="25"/>
    </location>
</feature>
<dbReference type="Pfam" id="PF13731">
    <property type="entry name" value="WxL"/>
    <property type="match status" value="1"/>
</dbReference>
<organism evidence="4 5">
    <name type="scientific">Enterococcus larvae</name>
    <dbReference type="NCBI Taxonomy" id="2794352"/>
    <lineage>
        <taxon>Bacteria</taxon>
        <taxon>Bacillati</taxon>
        <taxon>Bacillota</taxon>
        <taxon>Bacilli</taxon>
        <taxon>Lactobacillales</taxon>
        <taxon>Enterococcaceae</taxon>
        <taxon>Enterococcus</taxon>
    </lineage>
</organism>
<feature type="chain" id="PRO_5047015538" evidence="2">
    <location>
        <begin position="26"/>
        <end position="269"/>
    </location>
</feature>
<feature type="domain" description="WxL" evidence="3">
    <location>
        <begin position="30"/>
        <end position="267"/>
    </location>
</feature>
<dbReference type="RefSeq" id="WP_209558363.1">
    <property type="nucleotide sequence ID" value="NZ_JAEDXU010000008.1"/>
</dbReference>
<feature type="region of interest" description="Disordered" evidence="1">
    <location>
        <begin position="35"/>
        <end position="61"/>
    </location>
</feature>
<evidence type="ECO:0000313" key="5">
    <source>
        <dbReference type="Proteomes" id="UP000673375"/>
    </source>
</evidence>
<sequence length="269" mass="27682">MKLKTLCSAALVATVLFGSASAAFAEDGDATKLTSNGTITYEEDNTTNPPVDPENPGEEVDPEEPIIVNPDGGPLAVDAVTALNFKTQKAVTTDQTYFAEQVEVLKGGVSDGTRGNYVQVTDKRLASSSNPRTAWTLSAKMTQQFTSGSVVLDGATLTYTNPYIDGAGDDAQKPVLGSTASNFVLSESGNSVNVMGTADGTTGFGTWTIEFGSSAGVNGADDTTGTPNATDANKIEAGSVSLFVPGNTVKTATAFTGKVLWTVATTPID</sequence>
<dbReference type="Proteomes" id="UP000673375">
    <property type="component" value="Unassembled WGS sequence"/>
</dbReference>
<protein>
    <submittedName>
        <fullName evidence="4">WxL domain-containing protein</fullName>
    </submittedName>
</protein>
<accession>A0ABS4CNM4</accession>
<gene>
    <name evidence="4" type="ORF">I6N96_14970</name>
</gene>
<evidence type="ECO:0000313" key="4">
    <source>
        <dbReference type="EMBL" id="MBP1047587.1"/>
    </source>
</evidence>
<evidence type="ECO:0000259" key="3">
    <source>
        <dbReference type="Pfam" id="PF13731"/>
    </source>
</evidence>
<evidence type="ECO:0000256" key="1">
    <source>
        <dbReference type="SAM" id="MobiDB-lite"/>
    </source>
</evidence>
<dbReference type="InterPro" id="IPR027994">
    <property type="entry name" value="WxL_dom"/>
</dbReference>